<sequence>MSTYLPSSKEETKFIPRNLSWKLRFKKTWNLYHKFLPILYLSCLLFGGFVYISKKTNGIHSNDLSIDNFQFDDTYQSNNDQLDLDQQALTNLKKPTIFEEFPYESKDLTMLPIAPYEHLQDKLDFRSTMTFYLEVIKNYVAKSTSGSNSQPPPTFSFNWKDFVDLNILKPLLQEKPNCFRIGALGATSRIPWENCLDEPRNLGFVFINPSLYPESEFRLSIRGKSYLYTAAPLPNKLIFLAGELAFVTRVNKRASLDEGTMIDEYLQRKLKENPGSTQEKIIRTPINPSDEIDGISQALKRDLINFNVEKSLHVNVDDNSFSLPTTKENKEKSMLANAARHNDDRHFRNVLIKSKDGQWESEEQYDWRFFNKKLNNLNKKKSLHSIVENYLQFCTNLGITTWLSEESLTSWNYNGLIGPWEDTIRFELPASDVSRIANSFNYSLIISDPKNGTGNYLIDISPWFLERARYNDGGAAPDPADGRIIDTHTGVYIELIGVINAPRIPKDFAAQHKSEKVSEYVVTGRGNFWHLPSLLPLNKTLYEGKIANVPKTIPEQYLEPPIEYHYKDHLRLFVDSKKCTYVPEEEKNKFDQTYIGCCHDDLIWKDYNSTKFATQKFLQIKGQPINVLDETDINF</sequence>
<feature type="domain" description="LicD/FKTN/FKRP nucleotidyltransferase" evidence="6">
    <location>
        <begin position="394"/>
        <end position="617"/>
    </location>
</feature>
<evidence type="ECO:0000313" key="8">
    <source>
        <dbReference type="Proteomes" id="UP000009328"/>
    </source>
</evidence>
<comment type="subcellular location">
    <subcellularLocation>
        <location evidence="1">Membrane</location>
        <topology evidence="1">Single-pass membrane protein</topology>
    </subcellularLocation>
</comment>
<dbReference type="GO" id="GO:0016020">
    <property type="term" value="C:membrane"/>
    <property type="evidence" value="ECO:0007669"/>
    <property type="project" value="UniProtKB-SubCell"/>
</dbReference>
<protein>
    <recommendedName>
        <fullName evidence="6">LicD/FKTN/FKRP nucleotidyltransferase domain-containing protein</fullName>
    </recommendedName>
</protein>
<keyword evidence="8" id="KW-1185">Reference proteome</keyword>
<organism evidence="7 8">
    <name type="scientific">Wickerhamomyces ciferrii (strain ATCC 14091 / BCRC 22168 / CBS 111 / JCM 3599 / NBRC 0793 / NRRL Y-1031 F-60-10)</name>
    <name type="common">Yeast</name>
    <name type="synonym">Pichia ciferrii</name>
    <dbReference type="NCBI Taxonomy" id="1206466"/>
    <lineage>
        <taxon>Eukaryota</taxon>
        <taxon>Fungi</taxon>
        <taxon>Dikarya</taxon>
        <taxon>Ascomycota</taxon>
        <taxon>Saccharomycotina</taxon>
        <taxon>Saccharomycetes</taxon>
        <taxon>Phaffomycetales</taxon>
        <taxon>Wickerhamomycetaceae</taxon>
        <taxon>Wickerhamomyces</taxon>
    </lineage>
</organism>
<dbReference type="PANTHER" id="PTHR15407:SF28">
    <property type="entry name" value="RIBITOL-5-PHOSPHATE TRANSFERASE FKTN"/>
    <property type="match status" value="1"/>
</dbReference>
<dbReference type="eggNOG" id="ENOG502SKJR">
    <property type="taxonomic scope" value="Eukaryota"/>
</dbReference>
<dbReference type="STRING" id="1206466.K0KSK9"/>
<evidence type="ECO:0000256" key="4">
    <source>
        <dbReference type="ARBA" id="ARBA00023136"/>
    </source>
</evidence>
<evidence type="ECO:0000256" key="3">
    <source>
        <dbReference type="ARBA" id="ARBA00022989"/>
    </source>
</evidence>
<feature type="transmembrane region" description="Helical" evidence="5">
    <location>
        <begin position="31"/>
        <end position="52"/>
    </location>
</feature>
<dbReference type="InterPro" id="IPR007074">
    <property type="entry name" value="LicD/FKTN/FKRP_NTP_transf"/>
</dbReference>
<evidence type="ECO:0000256" key="2">
    <source>
        <dbReference type="ARBA" id="ARBA00022692"/>
    </source>
</evidence>
<dbReference type="AlphaFoldDB" id="K0KSK9"/>
<evidence type="ECO:0000256" key="5">
    <source>
        <dbReference type="SAM" id="Phobius"/>
    </source>
</evidence>
<dbReference type="HOGENOM" id="CLU_430955_0_0_1"/>
<dbReference type="EMBL" id="CAIF01000120">
    <property type="protein sequence ID" value="CCH44329.1"/>
    <property type="molecule type" value="Genomic_DNA"/>
</dbReference>
<keyword evidence="4 5" id="KW-0472">Membrane</keyword>
<dbReference type="InParanoid" id="K0KSK9"/>
<keyword evidence="3 5" id="KW-1133">Transmembrane helix</keyword>
<dbReference type="PANTHER" id="PTHR15407">
    <property type="entry name" value="FUKUTIN-RELATED"/>
    <property type="match status" value="1"/>
</dbReference>
<dbReference type="InterPro" id="IPR009644">
    <property type="entry name" value="FKTN/MNN4/W02B3.4-1"/>
</dbReference>
<reference evidence="7 8" key="1">
    <citation type="journal article" date="2012" name="Eukaryot. Cell">
        <title>Draft genome sequence of Wickerhamomyces ciferrii NRRL Y-1031 F-60-10.</title>
        <authorList>
            <person name="Schneider J."/>
            <person name="Andrea H."/>
            <person name="Blom J."/>
            <person name="Jaenicke S."/>
            <person name="Ruckert C."/>
            <person name="Schorsch C."/>
            <person name="Szczepanowski R."/>
            <person name="Farwick M."/>
            <person name="Goesmann A."/>
            <person name="Puhler A."/>
            <person name="Schaffer S."/>
            <person name="Tauch A."/>
            <person name="Kohler T."/>
            <person name="Brinkrolf K."/>
        </authorList>
    </citation>
    <scope>NUCLEOTIDE SEQUENCE [LARGE SCALE GENOMIC DNA]</scope>
    <source>
        <strain evidence="8">ATCC 14091 / BCRC 22168 / CBS 111 / JCM 3599 / NBRC 0793 / NRRL Y-1031 F-60-10</strain>
    </source>
</reference>
<accession>K0KSK9</accession>
<evidence type="ECO:0000256" key="1">
    <source>
        <dbReference type="ARBA" id="ARBA00004167"/>
    </source>
</evidence>
<evidence type="ECO:0000259" key="6">
    <source>
        <dbReference type="Pfam" id="PF04991"/>
    </source>
</evidence>
<evidence type="ECO:0000313" key="7">
    <source>
        <dbReference type="EMBL" id="CCH44329.1"/>
    </source>
</evidence>
<dbReference type="Proteomes" id="UP000009328">
    <property type="component" value="Unassembled WGS sequence"/>
</dbReference>
<name>K0KSK9_WICCF</name>
<keyword evidence="2 5" id="KW-0812">Transmembrane</keyword>
<proteinExistence type="predicted"/>
<gene>
    <name evidence="7" type="ORF">BN7_3891</name>
</gene>
<comment type="caution">
    <text evidence="7">The sequence shown here is derived from an EMBL/GenBank/DDBJ whole genome shotgun (WGS) entry which is preliminary data.</text>
</comment>
<dbReference type="Pfam" id="PF04991">
    <property type="entry name" value="LicD"/>
    <property type="match status" value="1"/>
</dbReference>